<feature type="transmembrane region" description="Helical" evidence="12">
    <location>
        <begin position="136"/>
        <end position="158"/>
    </location>
</feature>
<accession>A0AAV9XXH3</accession>
<protein>
    <recommendedName>
        <fullName evidence="10">O-acyltransferase</fullName>
    </recommendedName>
</protein>
<comment type="caution">
    <text evidence="13">The sequence shown here is derived from an EMBL/GenBank/DDBJ whole genome shotgun (WGS) entry which is preliminary data.</text>
</comment>
<feature type="transmembrane region" description="Helical" evidence="12">
    <location>
        <begin position="38"/>
        <end position="59"/>
    </location>
</feature>
<gene>
    <name evidence="13" type="ORF">RS030_4666</name>
</gene>
<sequence length="509" mass="59232">MKKVSVDNRGRPLHDVPHKMASTTILSKSSSDLNLKGFFNLFILILVFTNMGVVLENAMKYGCMVSFPKGFTDLVQNWPILWCLCQLVLLLFISFITEKYLLSLSLLLFNVPMDNVNSENVNYSKRLSGTWLKKSILKLSALFGLIIMIINMSMILYIPYKTIKFYSPDPLSSVILLCFSFVWFFKTFSFHHVCQDVRKCIYNKDDFGDVCGTSPEAEIARKYPDSLSLRHHYWFILAPTMCYQFWYPRTGGIRWLQVLKHFISLVTCIILIKIIVEQYVMVTAHYTFTLSEIQRMNIFQFFGHMTTRIMKLSIPSLYVWLLGFVALFHHYLNILGEITCFADRAFYLDWWNAGNFGEYWRKWNLPVHFFLTRHIFKPLRKKGFSGSFAGLLVFTFSALIHEYLVVVPLNIGWTGWVVLAFVLQVPLSSWTQSSYIQKRETVGNVLFWITFCFCGQPIAVLLYYYLWALSKGQIDQIELNKIEGIPQIPLENISGYIANLTNVTHNIYQ</sequence>
<evidence type="ECO:0000256" key="11">
    <source>
        <dbReference type="PIRSR" id="PIRSR000439-1"/>
    </source>
</evidence>
<evidence type="ECO:0000256" key="6">
    <source>
        <dbReference type="ARBA" id="ARBA00022824"/>
    </source>
</evidence>
<evidence type="ECO:0000256" key="12">
    <source>
        <dbReference type="SAM" id="Phobius"/>
    </source>
</evidence>
<evidence type="ECO:0000256" key="5">
    <source>
        <dbReference type="ARBA" id="ARBA00022692"/>
    </source>
</evidence>
<evidence type="ECO:0000256" key="1">
    <source>
        <dbReference type="ARBA" id="ARBA00004477"/>
    </source>
</evidence>
<dbReference type="Pfam" id="PF03062">
    <property type="entry name" value="MBOAT"/>
    <property type="match status" value="1"/>
</dbReference>
<dbReference type="GO" id="GO:0005789">
    <property type="term" value="C:endoplasmic reticulum membrane"/>
    <property type="evidence" value="ECO:0007669"/>
    <property type="project" value="UniProtKB-SubCell"/>
</dbReference>
<reference evidence="13 14" key="1">
    <citation type="submission" date="2023-10" db="EMBL/GenBank/DDBJ databases">
        <title>Comparative genomics analysis reveals potential genetic determinants of host preference in Cryptosporidium xiaoi.</title>
        <authorList>
            <person name="Xiao L."/>
            <person name="Li J."/>
        </authorList>
    </citation>
    <scope>NUCLEOTIDE SEQUENCE [LARGE SCALE GENOMIC DNA]</scope>
    <source>
        <strain evidence="13 14">52996</strain>
    </source>
</reference>
<keyword evidence="4 10" id="KW-0808">Transferase</keyword>
<feature type="transmembrane region" description="Helical" evidence="12">
    <location>
        <begin position="445"/>
        <end position="466"/>
    </location>
</feature>
<comment type="pathway">
    <text evidence="2">Lipid metabolism.</text>
</comment>
<evidence type="ECO:0000256" key="3">
    <source>
        <dbReference type="ARBA" id="ARBA00009010"/>
    </source>
</evidence>
<proteinExistence type="inferred from homology"/>
<keyword evidence="8 10" id="KW-0472">Membrane</keyword>
<feature type="transmembrane region" description="Helical" evidence="12">
    <location>
        <begin position="407"/>
        <end position="425"/>
    </location>
</feature>
<comment type="similarity">
    <text evidence="3 10">Belongs to the membrane-bound acyltransferase family. Sterol o-acyltransferase subfamily.</text>
</comment>
<evidence type="ECO:0000256" key="2">
    <source>
        <dbReference type="ARBA" id="ARBA00005189"/>
    </source>
</evidence>
<organism evidence="13 14">
    <name type="scientific">Cryptosporidium xiaoi</name>
    <dbReference type="NCBI Taxonomy" id="659607"/>
    <lineage>
        <taxon>Eukaryota</taxon>
        <taxon>Sar</taxon>
        <taxon>Alveolata</taxon>
        <taxon>Apicomplexa</taxon>
        <taxon>Conoidasida</taxon>
        <taxon>Coccidia</taxon>
        <taxon>Eucoccidiorida</taxon>
        <taxon>Eimeriorina</taxon>
        <taxon>Cryptosporidiidae</taxon>
        <taxon>Cryptosporidium</taxon>
    </lineage>
</organism>
<evidence type="ECO:0000256" key="9">
    <source>
        <dbReference type="ARBA" id="ARBA00023315"/>
    </source>
</evidence>
<keyword evidence="7 12" id="KW-1133">Transmembrane helix</keyword>
<evidence type="ECO:0000256" key="10">
    <source>
        <dbReference type="PIRNR" id="PIRNR000439"/>
    </source>
</evidence>
<feature type="transmembrane region" description="Helical" evidence="12">
    <location>
        <begin position="262"/>
        <end position="288"/>
    </location>
</feature>
<evidence type="ECO:0000256" key="7">
    <source>
        <dbReference type="ARBA" id="ARBA00022989"/>
    </source>
</evidence>
<dbReference type="AlphaFoldDB" id="A0AAV9XXH3"/>
<dbReference type="PANTHER" id="PTHR10408:SF7">
    <property type="entry name" value="DIACYLGLYCEROL O-ACYLTRANSFERASE 1"/>
    <property type="match status" value="1"/>
</dbReference>
<feature type="transmembrane region" description="Helical" evidence="12">
    <location>
        <begin position="170"/>
        <end position="189"/>
    </location>
</feature>
<dbReference type="PANTHER" id="PTHR10408">
    <property type="entry name" value="STEROL O-ACYLTRANSFERASE"/>
    <property type="match status" value="1"/>
</dbReference>
<evidence type="ECO:0000313" key="13">
    <source>
        <dbReference type="EMBL" id="KAK6588597.1"/>
    </source>
</evidence>
<dbReference type="GO" id="GO:0004144">
    <property type="term" value="F:diacylglycerol O-acyltransferase activity"/>
    <property type="evidence" value="ECO:0007669"/>
    <property type="project" value="UniProtKB-ARBA"/>
</dbReference>
<dbReference type="InterPro" id="IPR004299">
    <property type="entry name" value="MBOAT_fam"/>
</dbReference>
<keyword evidence="5 12" id="KW-0812">Transmembrane</keyword>
<keyword evidence="9 10" id="KW-0012">Acyltransferase</keyword>
<keyword evidence="14" id="KW-1185">Reference proteome</keyword>
<evidence type="ECO:0000256" key="4">
    <source>
        <dbReference type="ARBA" id="ARBA00022679"/>
    </source>
</evidence>
<comment type="subcellular location">
    <subcellularLocation>
        <location evidence="1 10">Endoplasmic reticulum membrane</location>
        <topology evidence="1 10">Multi-pass membrane protein</topology>
    </subcellularLocation>
</comment>
<dbReference type="PIRSF" id="PIRSF000439">
    <property type="entry name" value="Oat_ACAT_DAG_ARE"/>
    <property type="match status" value="1"/>
</dbReference>
<dbReference type="Proteomes" id="UP001311799">
    <property type="component" value="Unassembled WGS sequence"/>
</dbReference>
<name>A0AAV9XXH3_9CRYT</name>
<feature type="transmembrane region" description="Helical" evidence="12">
    <location>
        <begin position="79"/>
        <end position="97"/>
    </location>
</feature>
<evidence type="ECO:0000313" key="14">
    <source>
        <dbReference type="Proteomes" id="UP001311799"/>
    </source>
</evidence>
<keyword evidence="6 10" id="KW-0256">Endoplasmic reticulum</keyword>
<dbReference type="GO" id="GO:0019432">
    <property type="term" value="P:triglyceride biosynthetic process"/>
    <property type="evidence" value="ECO:0007669"/>
    <property type="project" value="TreeGrafter"/>
</dbReference>
<dbReference type="EMBL" id="JAWDEY010000032">
    <property type="protein sequence ID" value="KAK6588597.1"/>
    <property type="molecule type" value="Genomic_DNA"/>
</dbReference>
<evidence type="ECO:0000256" key="8">
    <source>
        <dbReference type="ARBA" id="ARBA00023136"/>
    </source>
</evidence>
<feature type="active site" evidence="11">
    <location>
        <position position="401"/>
    </location>
</feature>
<dbReference type="InterPro" id="IPR014371">
    <property type="entry name" value="Oat_ACAT_DAG_ARE"/>
</dbReference>
<feature type="transmembrane region" description="Helical" evidence="12">
    <location>
        <begin position="383"/>
        <end position="400"/>
    </location>
</feature>
<feature type="transmembrane region" description="Helical" evidence="12">
    <location>
        <begin position="309"/>
        <end position="328"/>
    </location>
</feature>